<dbReference type="AlphaFoldDB" id="A0A0V1FF17"/>
<evidence type="ECO:0000256" key="1">
    <source>
        <dbReference type="SAM" id="Phobius"/>
    </source>
</evidence>
<proteinExistence type="predicted"/>
<keyword evidence="1" id="KW-1133">Transmembrane helix</keyword>
<feature type="transmembrane region" description="Helical" evidence="1">
    <location>
        <begin position="51"/>
        <end position="70"/>
    </location>
</feature>
<organism evidence="2 3">
    <name type="scientific">Trichinella pseudospiralis</name>
    <name type="common">Parasitic roundworm</name>
    <dbReference type="NCBI Taxonomy" id="6337"/>
    <lineage>
        <taxon>Eukaryota</taxon>
        <taxon>Metazoa</taxon>
        <taxon>Ecdysozoa</taxon>
        <taxon>Nematoda</taxon>
        <taxon>Enoplea</taxon>
        <taxon>Dorylaimia</taxon>
        <taxon>Trichinellida</taxon>
        <taxon>Trichinellidae</taxon>
        <taxon>Trichinella</taxon>
    </lineage>
</organism>
<gene>
    <name evidence="2" type="ORF">T4D_8583</name>
</gene>
<evidence type="ECO:0000313" key="3">
    <source>
        <dbReference type="Proteomes" id="UP000054995"/>
    </source>
</evidence>
<protein>
    <submittedName>
        <fullName evidence="2">Uncharacterized protein</fullName>
    </submittedName>
</protein>
<keyword evidence="1" id="KW-0472">Membrane</keyword>
<keyword evidence="3" id="KW-1185">Reference proteome</keyword>
<dbReference type="EMBL" id="JYDT01000109">
    <property type="protein sequence ID" value="KRY84644.1"/>
    <property type="molecule type" value="Genomic_DNA"/>
</dbReference>
<dbReference type="Proteomes" id="UP000054995">
    <property type="component" value="Unassembled WGS sequence"/>
</dbReference>
<name>A0A0V1FF17_TRIPS</name>
<keyword evidence="1" id="KW-0812">Transmembrane</keyword>
<accession>A0A0V1FF17</accession>
<sequence>MAKDSVATNVSRITPNIAAVKIKQELAKFSYCSSVMFRHWKKENSRLNWSHFDYILCACFGLVFGSVICCKA</sequence>
<reference evidence="2 3" key="1">
    <citation type="submission" date="2015-01" db="EMBL/GenBank/DDBJ databases">
        <title>Evolution of Trichinella species and genotypes.</title>
        <authorList>
            <person name="Korhonen P.K."/>
            <person name="Edoardo P."/>
            <person name="Giuseppe L.R."/>
            <person name="Gasser R.B."/>
        </authorList>
    </citation>
    <scope>NUCLEOTIDE SEQUENCE [LARGE SCALE GENOMIC DNA]</scope>
    <source>
        <strain evidence="2">ISS470</strain>
    </source>
</reference>
<evidence type="ECO:0000313" key="2">
    <source>
        <dbReference type="EMBL" id="KRY84644.1"/>
    </source>
</evidence>
<comment type="caution">
    <text evidence="2">The sequence shown here is derived from an EMBL/GenBank/DDBJ whole genome shotgun (WGS) entry which is preliminary data.</text>
</comment>